<accession>A0A2U1SXC5</accession>
<dbReference type="PANTHER" id="PTHR43072">
    <property type="entry name" value="N-ACETYLTRANSFERASE"/>
    <property type="match status" value="1"/>
</dbReference>
<name>A0A2U1SXC5_9MICO</name>
<dbReference type="EMBL" id="QEEX01000002">
    <property type="protein sequence ID" value="PWB96193.1"/>
    <property type="molecule type" value="Genomic_DNA"/>
</dbReference>
<dbReference type="InterPro" id="IPR000182">
    <property type="entry name" value="GNAT_dom"/>
</dbReference>
<keyword evidence="2" id="KW-0012">Acyltransferase</keyword>
<organism evidence="4 5">
    <name type="scientific">Homoserinimonas hongtaonis</name>
    <dbReference type="NCBI Taxonomy" id="2079791"/>
    <lineage>
        <taxon>Bacteria</taxon>
        <taxon>Bacillati</taxon>
        <taxon>Actinomycetota</taxon>
        <taxon>Actinomycetes</taxon>
        <taxon>Micrococcales</taxon>
        <taxon>Microbacteriaceae</taxon>
        <taxon>Homoserinimonas</taxon>
    </lineage>
</organism>
<evidence type="ECO:0000313" key="4">
    <source>
        <dbReference type="EMBL" id="PWB96193.1"/>
    </source>
</evidence>
<comment type="caution">
    <text evidence="4">The sequence shown here is derived from an EMBL/GenBank/DDBJ whole genome shotgun (WGS) entry which is preliminary data.</text>
</comment>
<dbReference type="Gene3D" id="3.40.630.30">
    <property type="match status" value="1"/>
</dbReference>
<dbReference type="CDD" id="cd04301">
    <property type="entry name" value="NAT_SF"/>
    <property type="match status" value="1"/>
</dbReference>
<evidence type="ECO:0000256" key="2">
    <source>
        <dbReference type="ARBA" id="ARBA00023315"/>
    </source>
</evidence>
<dbReference type="PROSITE" id="PS51186">
    <property type="entry name" value="GNAT"/>
    <property type="match status" value="1"/>
</dbReference>
<protein>
    <submittedName>
        <fullName evidence="4">N-acetyltransferase family protein</fullName>
    </submittedName>
</protein>
<dbReference type="Proteomes" id="UP000244978">
    <property type="component" value="Unassembled WGS sequence"/>
</dbReference>
<dbReference type="Pfam" id="PF13420">
    <property type="entry name" value="Acetyltransf_4"/>
    <property type="match status" value="1"/>
</dbReference>
<sequence length="192" mass="21571">MLEEEYQVRRKLPAHLRPKAPEPEQFAYSVRAATAEDLPSIRAIYNHYVANSTVTFDEKPMALRELRSKFAHVQKLGFPFIVAQSPSGEILGFAYVYPWKEKAAYRFTVENSIYLGPAATGKGLGYALMDELILRSKAAGIKEIVAVIADRGAEGSIRLHEKFGFTEIGRMGRVGFKFGRWLGTILMQKSLK</sequence>
<evidence type="ECO:0000313" key="5">
    <source>
        <dbReference type="Proteomes" id="UP000244978"/>
    </source>
</evidence>
<proteinExistence type="predicted"/>
<evidence type="ECO:0000256" key="1">
    <source>
        <dbReference type="ARBA" id="ARBA00022679"/>
    </source>
</evidence>
<dbReference type="RefSeq" id="WP_108998418.1">
    <property type="nucleotide sequence ID" value="NZ_QEEX01000002.1"/>
</dbReference>
<dbReference type="SUPFAM" id="SSF55729">
    <property type="entry name" value="Acyl-CoA N-acyltransferases (Nat)"/>
    <property type="match status" value="1"/>
</dbReference>
<feature type="domain" description="N-acetyltransferase" evidence="3">
    <location>
        <begin position="28"/>
        <end position="192"/>
    </location>
</feature>
<dbReference type="InterPro" id="IPR016181">
    <property type="entry name" value="Acyl_CoA_acyltransferase"/>
</dbReference>
<reference evidence="5" key="1">
    <citation type="submission" date="2018-04" db="EMBL/GenBank/DDBJ databases">
        <authorList>
            <person name="Liu S."/>
            <person name="Wang Z."/>
            <person name="Li J."/>
        </authorList>
    </citation>
    <scope>NUCLEOTIDE SEQUENCE [LARGE SCALE GENOMIC DNA]</scope>
    <source>
        <strain evidence="5">S1194</strain>
    </source>
</reference>
<dbReference type="AlphaFoldDB" id="A0A2U1SXC5"/>
<dbReference type="PANTHER" id="PTHR43072:SF23">
    <property type="entry name" value="UPF0039 PROTEIN C11D3.02C"/>
    <property type="match status" value="1"/>
</dbReference>
<keyword evidence="5" id="KW-1185">Reference proteome</keyword>
<dbReference type="GO" id="GO:0016747">
    <property type="term" value="F:acyltransferase activity, transferring groups other than amino-acyl groups"/>
    <property type="evidence" value="ECO:0007669"/>
    <property type="project" value="InterPro"/>
</dbReference>
<gene>
    <name evidence="4" type="ORF">DF220_12550</name>
</gene>
<keyword evidence="1 4" id="KW-0808">Transferase</keyword>
<evidence type="ECO:0000259" key="3">
    <source>
        <dbReference type="PROSITE" id="PS51186"/>
    </source>
</evidence>